<comment type="subcellular location">
    <subcellularLocation>
        <location evidence="1">Endomembrane system</location>
        <topology evidence="1">Multi-pass membrane protein</topology>
    </subcellularLocation>
</comment>
<dbReference type="RefSeq" id="XP_013241381.1">
    <property type="nucleotide sequence ID" value="XM_013385927.1"/>
</dbReference>
<dbReference type="Pfam" id="PF04750">
    <property type="entry name" value="Far-17a_AIG1"/>
    <property type="match status" value="1"/>
</dbReference>
<proteinExistence type="predicted"/>
<dbReference type="OMA" id="VINPWAD"/>
<dbReference type="GO" id="GO:0012505">
    <property type="term" value="C:endomembrane system"/>
    <property type="evidence" value="ECO:0007669"/>
    <property type="project" value="UniProtKB-SubCell"/>
</dbReference>
<dbReference type="PANTHER" id="PTHR10989">
    <property type="entry name" value="ANDROGEN-INDUCED PROTEIN 1-RELATED"/>
    <property type="match status" value="1"/>
</dbReference>
<feature type="transmembrane region" description="Helical" evidence="5">
    <location>
        <begin position="87"/>
        <end position="112"/>
    </location>
</feature>
<evidence type="ECO:0000313" key="6">
    <source>
        <dbReference type="EMBL" id="KDN40424.1"/>
    </source>
</evidence>
<evidence type="ECO:0000256" key="5">
    <source>
        <dbReference type="SAM" id="Phobius"/>
    </source>
</evidence>
<dbReference type="OrthoDB" id="1898221at2759"/>
<dbReference type="InParanoid" id="A0A066VNU0"/>
<dbReference type="GO" id="GO:0016020">
    <property type="term" value="C:membrane"/>
    <property type="evidence" value="ECO:0007669"/>
    <property type="project" value="InterPro"/>
</dbReference>
<evidence type="ECO:0000256" key="2">
    <source>
        <dbReference type="ARBA" id="ARBA00022692"/>
    </source>
</evidence>
<reference evidence="6 7" key="1">
    <citation type="submission" date="2014-05" db="EMBL/GenBank/DDBJ databases">
        <title>Draft genome sequence of a rare smut relative, Tilletiaria anomala UBC 951.</title>
        <authorList>
            <consortium name="DOE Joint Genome Institute"/>
            <person name="Toome M."/>
            <person name="Kuo A."/>
            <person name="Henrissat B."/>
            <person name="Lipzen A."/>
            <person name="Tritt A."/>
            <person name="Yoshinaga Y."/>
            <person name="Zane M."/>
            <person name="Barry K."/>
            <person name="Grigoriev I.V."/>
            <person name="Spatafora J.W."/>
            <person name="Aimea M.C."/>
        </authorList>
    </citation>
    <scope>NUCLEOTIDE SEQUENCE [LARGE SCALE GENOMIC DNA]</scope>
    <source>
        <strain evidence="6 7">UBC 951</strain>
    </source>
</reference>
<name>A0A066VNU0_TILAU</name>
<keyword evidence="2 5" id="KW-0812">Transmembrane</keyword>
<protein>
    <recommendedName>
        <fullName evidence="8">FAR-17a/AIG1-like protein</fullName>
    </recommendedName>
</protein>
<dbReference type="Proteomes" id="UP000027361">
    <property type="component" value="Unassembled WGS sequence"/>
</dbReference>
<evidence type="ECO:0000256" key="1">
    <source>
        <dbReference type="ARBA" id="ARBA00004127"/>
    </source>
</evidence>
<evidence type="ECO:0000256" key="3">
    <source>
        <dbReference type="ARBA" id="ARBA00022989"/>
    </source>
</evidence>
<dbReference type="PANTHER" id="PTHR10989:SF16">
    <property type="entry name" value="AT02829P-RELATED"/>
    <property type="match status" value="1"/>
</dbReference>
<keyword evidence="4 5" id="KW-0472">Membrane</keyword>
<feature type="transmembrane region" description="Helical" evidence="5">
    <location>
        <begin position="45"/>
        <end position="66"/>
    </location>
</feature>
<comment type="caution">
    <text evidence="6">The sequence shown here is derived from an EMBL/GenBank/DDBJ whole genome shotgun (WGS) entry which is preliminary data.</text>
</comment>
<organism evidence="6 7">
    <name type="scientific">Tilletiaria anomala (strain ATCC 24038 / CBS 436.72 / UBC 951)</name>
    <dbReference type="NCBI Taxonomy" id="1037660"/>
    <lineage>
        <taxon>Eukaryota</taxon>
        <taxon>Fungi</taxon>
        <taxon>Dikarya</taxon>
        <taxon>Basidiomycota</taxon>
        <taxon>Ustilaginomycotina</taxon>
        <taxon>Exobasidiomycetes</taxon>
        <taxon>Georgefischeriales</taxon>
        <taxon>Tilletiariaceae</taxon>
        <taxon>Tilletiaria</taxon>
    </lineage>
</organism>
<dbReference type="EMBL" id="JMSN01000091">
    <property type="protein sequence ID" value="KDN40424.1"/>
    <property type="molecule type" value="Genomic_DNA"/>
</dbReference>
<dbReference type="InterPro" id="IPR006838">
    <property type="entry name" value="ADTRP_AIG1"/>
</dbReference>
<gene>
    <name evidence="6" type="ORF">K437DRAFT_258649</name>
</gene>
<evidence type="ECO:0000256" key="4">
    <source>
        <dbReference type="ARBA" id="ARBA00023136"/>
    </source>
</evidence>
<dbReference type="HOGENOM" id="CLU_081915_1_0_1"/>
<sequence>MSIFLTLRTTWHALALSSCVWGFSKLSVFEALAEADTSHEYGGHYQFLTVCSLAATVLAMSVALLLDFHDALLGGGTANSGLRGILTFLKALTSVVAMPVETLVSILFWSIFTYDPNLLVPPIERYDPQSPGLAIKVPVKIPIEIDLALHAAPSLFLLVDYLVFSPPFFKSMKPAAVSTTLTIAYCVWVERCAFKNGHFPYPLLDPLTDAQRYGLYGLCALILVGVLTATQALHTVLDRDVFERTWPQKVEGEQQGLHAKAKATAKEA</sequence>
<dbReference type="AlphaFoldDB" id="A0A066VNU0"/>
<evidence type="ECO:0008006" key="8">
    <source>
        <dbReference type="Google" id="ProtNLM"/>
    </source>
</evidence>
<dbReference type="FunCoup" id="A0A066VNU0">
    <property type="interactions" value="101"/>
</dbReference>
<keyword evidence="3 5" id="KW-1133">Transmembrane helix</keyword>
<feature type="transmembrane region" description="Helical" evidence="5">
    <location>
        <begin position="213"/>
        <end position="233"/>
    </location>
</feature>
<evidence type="ECO:0000313" key="7">
    <source>
        <dbReference type="Proteomes" id="UP000027361"/>
    </source>
</evidence>
<dbReference type="GeneID" id="25265039"/>
<accession>A0A066VNU0</accession>
<keyword evidence="7" id="KW-1185">Reference proteome</keyword>